<dbReference type="EMBL" id="MK249151">
    <property type="protein sequence ID" value="QCQ84698.1"/>
    <property type="molecule type" value="Genomic_DNA"/>
</dbReference>
<accession>A0A4P8PJS7</accession>
<feature type="domain" description="Replication-associated protein ORF2/G2P" evidence="1">
    <location>
        <begin position="64"/>
        <end position="183"/>
    </location>
</feature>
<proteinExistence type="predicted"/>
<evidence type="ECO:0000259" key="1">
    <source>
        <dbReference type="Pfam" id="PF23343"/>
    </source>
</evidence>
<sequence length="304" mass="35178">MPCYNPLDAYRALGSGDVVFDIRKGDPTSKFPLPCNNCVGCRLDKARQWAIRLTHERREHDLAIFVTLTYNDQHLPRDGGLVKKHMQTFFKRLRSYIEYTTPDNPKIKYFMCGEYGGKTLRPHYHAIIFGMDFADKRFHKNNKQGDKLYTSKKLDELWGMGHCNIGDVTYQSVGYVARYNLKKVNGVNKHEHYKGVNRDTGEIVSIIPEFIAASQGLGLAHFERHHQQMYMRDSVVIQGKEAPVPKYYDVKLKQVNEEWLAEIKAKRLEKAMAAAADNTRERLKVREEIKTAQVSKLTRDLHDD</sequence>
<evidence type="ECO:0000313" key="2">
    <source>
        <dbReference type="EMBL" id="QCQ84698.1"/>
    </source>
</evidence>
<name>A0A4P8PJS7_9VIRU</name>
<dbReference type="Proteomes" id="UP000324168">
    <property type="component" value="Segment"/>
</dbReference>
<dbReference type="Pfam" id="PF23343">
    <property type="entry name" value="REP_ORF2-G2P"/>
    <property type="match status" value="1"/>
</dbReference>
<dbReference type="InterPro" id="IPR056906">
    <property type="entry name" value="ORF2/G2P_dom"/>
</dbReference>
<reference evidence="2" key="1">
    <citation type="submission" date="2018-12" db="EMBL/GenBank/DDBJ databases">
        <title>Singled stranded DNA viruses identified in blackflies (Austrosimulium ungulatum) sampled in New Zealand.</title>
        <authorList>
            <person name="Kraberger S."/>
            <person name="Fontenele R.S."/>
            <person name="Schmidlin K."/>
            <person name="Walters M."/>
            <person name="Varsani A."/>
        </authorList>
    </citation>
    <scope>NUCLEOTIDE SEQUENCE [LARGE SCALE GENOMIC DNA]</scope>
    <source>
        <strain evidence="2">049</strain>
    </source>
</reference>
<protein>
    <submittedName>
        <fullName evidence="2">Replication initiator protein</fullName>
    </submittedName>
</protein>
<organism evidence="2">
    <name type="scientific">Blackfly microvirus SF02</name>
    <dbReference type="NCBI Taxonomy" id="2576452"/>
    <lineage>
        <taxon>Viruses</taxon>
        <taxon>Monodnaviria</taxon>
        <taxon>Sangervirae</taxon>
        <taxon>Phixviricota</taxon>
        <taxon>Malgrandaviricetes</taxon>
        <taxon>Petitvirales</taxon>
        <taxon>Microviridae</taxon>
        <taxon>Microvirus</taxon>
    </lineage>
</organism>